<organism evidence="4 5">
    <name type="scientific">Leptobrachium leishanense</name>
    <name type="common">Leishan spiny toad</name>
    <dbReference type="NCBI Taxonomy" id="445787"/>
    <lineage>
        <taxon>Eukaryota</taxon>
        <taxon>Metazoa</taxon>
        <taxon>Chordata</taxon>
        <taxon>Craniata</taxon>
        <taxon>Vertebrata</taxon>
        <taxon>Euteleostomi</taxon>
        <taxon>Amphibia</taxon>
        <taxon>Batrachia</taxon>
        <taxon>Anura</taxon>
        <taxon>Pelobatoidea</taxon>
        <taxon>Megophryidae</taxon>
        <taxon>Leptobrachium</taxon>
    </lineage>
</organism>
<evidence type="ECO:0000313" key="4">
    <source>
        <dbReference type="Ensembl" id="ENSLLEP00000047800.1"/>
    </source>
</evidence>
<evidence type="ECO:0000256" key="2">
    <source>
        <dbReference type="SAM" id="Phobius"/>
    </source>
</evidence>
<proteinExistence type="predicted"/>
<feature type="domain" description="CARD" evidence="3">
    <location>
        <begin position="52"/>
        <end position="106"/>
    </location>
</feature>
<dbReference type="GO" id="GO:0042981">
    <property type="term" value="P:regulation of apoptotic process"/>
    <property type="evidence" value="ECO:0007669"/>
    <property type="project" value="InterPro"/>
</dbReference>
<dbReference type="InterPro" id="IPR026181">
    <property type="entry name" value="TMEM40"/>
</dbReference>
<dbReference type="PANTHER" id="PTHR16108:SF2">
    <property type="entry name" value="TRANSMEMBRANE PROTEIN 40"/>
    <property type="match status" value="1"/>
</dbReference>
<evidence type="ECO:0000259" key="3">
    <source>
        <dbReference type="Pfam" id="PF00619"/>
    </source>
</evidence>
<reference evidence="4" key="1">
    <citation type="submission" date="2025-08" db="UniProtKB">
        <authorList>
            <consortium name="Ensembl"/>
        </authorList>
    </citation>
    <scope>IDENTIFICATION</scope>
</reference>
<sequence length="285" mass="32809">MSMFTLPELSQAQQASLQEAFATDLEYLKSIEKNNLPTHSLFIQSCSSPAHSILTEEEARRLHELTDPSEQHAEILRMVKDRGSKAMQTFYLFLNMNKPELYEQLPSSKSNDKKIELISKLKGEFFQNLRKNFSDISQSGFPGLSKPTASVATVRPLIHTNEETQHASKEEKERNRGKDKLKKETETLNDDDEEKPRPKYQRRTWGIQKDDEFFHFIVICFSIGTALIASYNYADWAISAGIGLICFATIETIAIYFGLIQKIRRILDYLQNYKLPAFVGWTKQK</sequence>
<feature type="transmembrane region" description="Helical" evidence="2">
    <location>
        <begin position="237"/>
        <end position="259"/>
    </location>
</feature>
<dbReference type="Pfam" id="PF00619">
    <property type="entry name" value="CARD"/>
    <property type="match status" value="1"/>
</dbReference>
<feature type="compositionally biased region" description="Basic and acidic residues" evidence="1">
    <location>
        <begin position="160"/>
        <end position="186"/>
    </location>
</feature>
<dbReference type="InterPro" id="IPR011029">
    <property type="entry name" value="DEATH-like_dom_sf"/>
</dbReference>
<dbReference type="InterPro" id="IPR001315">
    <property type="entry name" value="CARD"/>
</dbReference>
<feature type="region of interest" description="Disordered" evidence="1">
    <location>
        <begin position="160"/>
        <end position="200"/>
    </location>
</feature>
<name>A0A8C5RA03_9ANUR</name>
<dbReference type="Pfam" id="PF15817">
    <property type="entry name" value="TMEM40"/>
    <property type="match status" value="1"/>
</dbReference>
<reference evidence="4" key="2">
    <citation type="submission" date="2025-09" db="UniProtKB">
        <authorList>
            <consortium name="Ensembl"/>
        </authorList>
    </citation>
    <scope>IDENTIFICATION</scope>
</reference>
<dbReference type="OrthoDB" id="9382530at2759"/>
<protein>
    <recommendedName>
        <fullName evidence="3">CARD domain-containing protein</fullName>
    </recommendedName>
</protein>
<keyword evidence="2" id="KW-0472">Membrane</keyword>
<dbReference type="SUPFAM" id="SSF47986">
    <property type="entry name" value="DEATH domain"/>
    <property type="match status" value="1"/>
</dbReference>
<keyword evidence="2" id="KW-1133">Transmembrane helix</keyword>
<evidence type="ECO:0000256" key="1">
    <source>
        <dbReference type="SAM" id="MobiDB-lite"/>
    </source>
</evidence>
<dbReference type="Gene3D" id="1.10.533.10">
    <property type="entry name" value="Death Domain, Fas"/>
    <property type="match status" value="1"/>
</dbReference>
<keyword evidence="2" id="KW-0812">Transmembrane</keyword>
<dbReference type="PANTHER" id="PTHR16108">
    <property type="match status" value="1"/>
</dbReference>
<dbReference type="Proteomes" id="UP000694569">
    <property type="component" value="Unplaced"/>
</dbReference>
<evidence type="ECO:0000313" key="5">
    <source>
        <dbReference type="Proteomes" id="UP000694569"/>
    </source>
</evidence>
<feature type="transmembrane region" description="Helical" evidence="2">
    <location>
        <begin position="213"/>
        <end position="231"/>
    </location>
</feature>
<dbReference type="AlphaFoldDB" id="A0A8C5RA03"/>
<dbReference type="Ensembl" id="ENSLLET00000049675.1">
    <property type="protein sequence ID" value="ENSLLEP00000047800.1"/>
    <property type="gene ID" value="ENSLLEG00000030182.1"/>
</dbReference>
<accession>A0A8C5RA03</accession>
<keyword evidence="5" id="KW-1185">Reference proteome</keyword>